<dbReference type="EMBL" id="CP019606">
    <property type="protein sequence ID" value="AQP48647.1"/>
    <property type="molecule type" value="Genomic_DNA"/>
</dbReference>
<dbReference type="KEGG" id="tes:BW730_15190"/>
<protein>
    <submittedName>
        <fullName evidence="1">Uncharacterized protein</fullName>
    </submittedName>
</protein>
<dbReference type="STRING" id="1332264.BW730_15190"/>
<name>A0A1Q2CRB3_9ACTN</name>
<evidence type="ECO:0000313" key="2">
    <source>
        <dbReference type="Proteomes" id="UP000188145"/>
    </source>
</evidence>
<keyword evidence="2" id="KW-1185">Reference proteome</keyword>
<dbReference type="OrthoDB" id="4867826at2"/>
<dbReference type="RefSeq" id="WP_077686992.1">
    <property type="nucleotide sequence ID" value="NZ_CP019606.1"/>
</dbReference>
<reference evidence="2" key="1">
    <citation type="submission" date="2017-02" db="EMBL/GenBank/DDBJ databases">
        <title>Tessaracoccus aquaemaris sp. nov., isolated from the intestine of a Korean rockfish, Sebastes schlegelii, in a marine aquaculture pond.</title>
        <authorList>
            <person name="Tak E.J."/>
            <person name="Bae J.-W."/>
        </authorList>
    </citation>
    <scope>NUCLEOTIDE SEQUENCE [LARGE SCALE GENOMIC DNA]</scope>
    <source>
        <strain evidence="2">NSG39</strain>
    </source>
</reference>
<organism evidence="1 2">
    <name type="scientific">Tessaracoccus aquimaris</name>
    <dbReference type="NCBI Taxonomy" id="1332264"/>
    <lineage>
        <taxon>Bacteria</taxon>
        <taxon>Bacillati</taxon>
        <taxon>Actinomycetota</taxon>
        <taxon>Actinomycetes</taxon>
        <taxon>Propionibacteriales</taxon>
        <taxon>Propionibacteriaceae</taxon>
        <taxon>Tessaracoccus</taxon>
    </lineage>
</organism>
<sequence length="130" mass="13912">MTGRKRTSMADILAEAKRHPRVEAVVPLVPGQRNEVDELSTPDGVRMQPAFDEIDGETARREVEAGALVVWGGCGCGPTDCGELEWPDPALVRGATPTIGRDGGWLSLWTAGQTRVVFVHGSVTWGGYAP</sequence>
<evidence type="ECO:0000313" key="1">
    <source>
        <dbReference type="EMBL" id="AQP48647.1"/>
    </source>
</evidence>
<dbReference type="AlphaFoldDB" id="A0A1Q2CRB3"/>
<proteinExistence type="predicted"/>
<gene>
    <name evidence="1" type="ORF">BW730_15190</name>
</gene>
<accession>A0A1Q2CRB3</accession>
<dbReference type="Proteomes" id="UP000188145">
    <property type="component" value="Chromosome"/>
</dbReference>